<gene>
    <name evidence="1" type="ORF">IPOD504_LOCUS13611</name>
</gene>
<accession>A0ABN8ITR6</accession>
<sequence>METGYGDVVQDCGASADPMGTTLDMHPLDPPPPDVLLALLARNKALEGEDETYAAHIMIFQLGKWKFNEQHIRILILNFCRTYRFISNLYSMLQLLWQARVWPGATRQGGNACACSLPYTPGFLYGP</sequence>
<feature type="non-terminal residue" evidence="1">
    <location>
        <position position="127"/>
    </location>
</feature>
<reference evidence="1" key="1">
    <citation type="submission" date="2022-03" db="EMBL/GenBank/DDBJ databases">
        <authorList>
            <person name="Martin H S."/>
        </authorList>
    </citation>
    <scope>NUCLEOTIDE SEQUENCE</scope>
</reference>
<protein>
    <submittedName>
        <fullName evidence="1">Uncharacterized protein</fullName>
    </submittedName>
</protein>
<dbReference type="Proteomes" id="UP000837857">
    <property type="component" value="Chromosome 4"/>
</dbReference>
<keyword evidence="2" id="KW-1185">Reference proteome</keyword>
<dbReference type="EMBL" id="OW152816">
    <property type="protein sequence ID" value="CAH2066854.1"/>
    <property type="molecule type" value="Genomic_DNA"/>
</dbReference>
<name>A0ABN8ITR6_9NEOP</name>
<organism evidence="1 2">
    <name type="scientific">Iphiclides podalirius</name>
    <name type="common">scarce swallowtail</name>
    <dbReference type="NCBI Taxonomy" id="110791"/>
    <lineage>
        <taxon>Eukaryota</taxon>
        <taxon>Metazoa</taxon>
        <taxon>Ecdysozoa</taxon>
        <taxon>Arthropoda</taxon>
        <taxon>Hexapoda</taxon>
        <taxon>Insecta</taxon>
        <taxon>Pterygota</taxon>
        <taxon>Neoptera</taxon>
        <taxon>Endopterygota</taxon>
        <taxon>Lepidoptera</taxon>
        <taxon>Glossata</taxon>
        <taxon>Ditrysia</taxon>
        <taxon>Papilionoidea</taxon>
        <taxon>Papilionidae</taxon>
        <taxon>Papilioninae</taxon>
        <taxon>Iphiclides</taxon>
    </lineage>
</organism>
<evidence type="ECO:0000313" key="1">
    <source>
        <dbReference type="EMBL" id="CAH2066854.1"/>
    </source>
</evidence>
<proteinExistence type="predicted"/>
<evidence type="ECO:0000313" key="2">
    <source>
        <dbReference type="Proteomes" id="UP000837857"/>
    </source>
</evidence>